<dbReference type="EMBL" id="CP043506">
    <property type="protein sequence ID" value="QEO18470.1"/>
    <property type="molecule type" value="Genomic_DNA"/>
</dbReference>
<keyword evidence="3" id="KW-1185">Reference proteome</keyword>
<sequence>MPDLLLQAQRATASLAAGQHQQHRAGWGETFWQYRPAQPGEPASHIDWRQSARSTHAQVREQEAESARTILLWCDFSASMQWRSDTAHAYKLDSAILLLLTMAGLLLRAGERVRLLGPDGPVALPPTGPALERLAIGLTRLATAASARPYPALPPTGHLPRHAHILIASDFLCSEDALNTCLRQIASSPARAHLIHIMDPAEIDLPYQGRVLFTGLEGEPAVELSETQDIRQDYARLVSAYQERLSQSAVRHGHDSVQHRTDSAPLPSLLALHALMGHHA</sequence>
<name>A0A5C1YTB2_9PROT</name>
<dbReference type="AlphaFoldDB" id="A0A5C1YTB2"/>
<dbReference type="PANTHER" id="PTHR33608:SF6">
    <property type="entry name" value="BLL2464 PROTEIN"/>
    <property type="match status" value="1"/>
</dbReference>
<evidence type="ECO:0000259" key="1">
    <source>
        <dbReference type="Pfam" id="PF01882"/>
    </source>
</evidence>
<dbReference type="OrthoDB" id="9794556at2"/>
<gene>
    <name evidence="2" type="ORF">FLP30_00400</name>
</gene>
<dbReference type="InterPro" id="IPR002881">
    <property type="entry name" value="DUF58"/>
</dbReference>
<protein>
    <submittedName>
        <fullName evidence="2">DUF58 domain-containing protein</fullName>
    </submittedName>
</protein>
<dbReference type="PANTHER" id="PTHR33608">
    <property type="entry name" value="BLL2464 PROTEIN"/>
    <property type="match status" value="1"/>
</dbReference>
<dbReference type="Pfam" id="PF01882">
    <property type="entry name" value="DUF58"/>
    <property type="match status" value="1"/>
</dbReference>
<organism evidence="2 3">
    <name type="scientific">Acetobacter vaccinii</name>
    <dbReference type="NCBI Taxonomy" id="2592655"/>
    <lineage>
        <taxon>Bacteria</taxon>
        <taxon>Pseudomonadati</taxon>
        <taxon>Pseudomonadota</taxon>
        <taxon>Alphaproteobacteria</taxon>
        <taxon>Acetobacterales</taxon>
        <taxon>Acetobacteraceae</taxon>
        <taxon>Acetobacter</taxon>
    </lineage>
</organism>
<dbReference type="Proteomes" id="UP000324536">
    <property type="component" value="Chromosome"/>
</dbReference>
<feature type="domain" description="DUF58" evidence="1">
    <location>
        <begin position="33"/>
        <end position="241"/>
    </location>
</feature>
<evidence type="ECO:0000313" key="3">
    <source>
        <dbReference type="Proteomes" id="UP000324536"/>
    </source>
</evidence>
<dbReference type="KEGG" id="acek:FLP30_00400"/>
<proteinExistence type="predicted"/>
<evidence type="ECO:0000313" key="2">
    <source>
        <dbReference type="EMBL" id="QEO18470.1"/>
    </source>
</evidence>
<reference evidence="2 3" key="1">
    <citation type="submission" date="2019-09" db="EMBL/GenBank/DDBJ databases">
        <title>Genome sequencing of strain KACC 21233.</title>
        <authorList>
            <person name="Heo J."/>
            <person name="Kim S.-J."/>
            <person name="Kim J.-S."/>
            <person name="Hong S.-B."/>
            <person name="Kwon S.-W."/>
        </authorList>
    </citation>
    <scope>NUCLEOTIDE SEQUENCE [LARGE SCALE GENOMIC DNA]</scope>
    <source>
        <strain evidence="2 3">KACC 21233</strain>
    </source>
</reference>
<accession>A0A5C1YTB2</accession>